<name>A0A398B2H3_9BACI</name>
<dbReference type="EMBL" id="QWVS01000052">
    <property type="protein sequence ID" value="RID82160.1"/>
    <property type="molecule type" value="Genomic_DNA"/>
</dbReference>
<gene>
    <name evidence="1" type="ORF">D1953_18565</name>
</gene>
<sequence>MDMQSIKQSFDNTGYSFLYEKFKYQFYVSDLFAKVEQTAIIESFLEHYCFNEDQRLYYDDFSYYFRTFQYYIDKRNLQSLFNETE</sequence>
<evidence type="ECO:0000313" key="1">
    <source>
        <dbReference type="EMBL" id="RID82160.1"/>
    </source>
</evidence>
<dbReference type="Proteomes" id="UP000266016">
    <property type="component" value="Unassembled WGS sequence"/>
</dbReference>
<dbReference type="RefSeq" id="WP_119118641.1">
    <property type="nucleotide sequence ID" value="NZ_QWVS01000052.1"/>
</dbReference>
<proteinExistence type="predicted"/>
<accession>A0A398B2H3</accession>
<dbReference type="AlphaFoldDB" id="A0A398B2H3"/>
<keyword evidence="2" id="KW-1185">Reference proteome</keyword>
<comment type="caution">
    <text evidence="1">The sequence shown here is derived from an EMBL/GenBank/DDBJ whole genome shotgun (WGS) entry which is preliminary data.</text>
</comment>
<evidence type="ECO:0000313" key="2">
    <source>
        <dbReference type="Proteomes" id="UP000266016"/>
    </source>
</evidence>
<protein>
    <submittedName>
        <fullName evidence="1">Uncharacterized protein</fullName>
    </submittedName>
</protein>
<organism evidence="1 2">
    <name type="scientific">Peribacillus asahii</name>
    <dbReference type="NCBI Taxonomy" id="228899"/>
    <lineage>
        <taxon>Bacteria</taxon>
        <taxon>Bacillati</taxon>
        <taxon>Bacillota</taxon>
        <taxon>Bacilli</taxon>
        <taxon>Bacillales</taxon>
        <taxon>Bacillaceae</taxon>
        <taxon>Peribacillus</taxon>
    </lineage>
</organism>
<reference evidence="1 2" key="1">
    <citation type="submission" date="2018-08" db="EMBL/GenBank/DDBJ databases">
        <title>Bacillus jemisoniae sp. nov., Bacillus chryseoplanitiae sp. nov., Bacillus resnikiae sp. nov., and Bacillus frankliniae sp. nov., isolated from Viking spacecraft and associated surfaces.</title>
        <authorList>
            <person name="Seuylemezian A."/>
            <person name="Vaishampayan P."/>
        </authorList>
    </citation>
    <scope>NUCLEOTIDE SEQUENCE [LARGE SCALE GENOMIC DNA]</scope>
    <source>
        <strain evidence="1 2">MA001</strain>
    </source>
</reference>